<dbReference type="PANTHER" id="PTHR36473">
    <property type="entry name" value="CHROMOSOME 3 OPEN READING FRAME 49"/>
    <property type="match status" value="1"/>
</dbReference>
<protein>
    <submittedName>
        <fullName evidence="2">Uncharacterized protein</fullName>
    </submittedName>
</protein>
<keyword evidence="3" id="KW-1185">Reference proteome</keyword>
<reference evidence="2 3" key="1">
    <citation type="submission" date="2021-05" db="EMBL/GenBank/DDBJ databases">
        <authorList>
            <person name="Zahm M."/>
            <person name="Klopp C."/>
            <person name="Cabau C."/>
            <person name="Kuhl H."/>
            <person name="Suciu R."/>
            <person name="Ciorpac M."/>
            <person name="Holostenco D."/>
            <person name="Gessner J."/>
            <person name="Wuertz S."/>
            <person name="Hohne C."/>
            <person name="Stock M."/>
            <person name="Gislard M."/>
            <person name="Lluch J."/>
            <person name="Milhes M."/>
            <person name="Lampietro C."/>
            <person name="Lopez Roques C."/>
            <person name="Donnadieu C."/>
            <person name="Du K."/>
            <person name="Schartl M."/>
            <person name="Guiguen Y."/>
        </authorList>
    </citation>
    <scope>NUCLEOTIDE SEQUENCE [LARGE SCALE GENOMIC DNA]</scope>
    <source>
        <strain evidence="2">Hh-F2</strain>
        <tissue evidence="2">Blood</tissue>
    </source>
</reference>
<dbReference type="InterPro" id="IPR055322">
    <property type="entry name" value="C3orf49-like"/>
</dbReference>
<dbReference type="EMBL" id="JAHFZB010000016">
    <property type="protein sequence ID" value="KAK6480686.1"/>
    <property type="molecule type" value="Genomic_DNA"/>
</dbReference>
<sequence length="281" mass="32217">MKGKKNKTLESKGKGIARWHGAVSTDLMKPNVLQPKNELSNESDSECSSIPEGKQDGLGRKVKKTLGKLLFLSHHHQSHEKMKKCQDNTFNRPTTTKHAGFIGKKSFLPKCFKELPSPKLFPKMKPMVDENATIQVDYDVVEAETEKLIGNKLVLRSRRTSRRVSVTSLPIGLQKAQYLKKRQHFGIFKRKKRKPVDKSRKQSVLTLGKLQTQASNFVDDLIETVADRSVKLLAQRHAELEQCEFLGDEILQSSKQFHRISKKRARKYKWKNLCFPCAWCC</sequence>
<evidence type="ECO:0000313" key="3">
    <source>
        <dbReference type="Proteomes" id="UP001369086"/>
    </source>
</evidence>
<feature type="compositionally biased region" description="Polar residues" evidence="1">
    <location>
        <begin position="37"/>
        <end position="48"/>
    </location>
</feature>
<evidence type="ECO:0000256" key="1">
    <source>
        <dbReference type="SAM" id="MobiDB-lite"/>
    </source>
</evidence>
<dbReference type="PANTHER" id="PTHR36473:SF1">
    <property type="entry name" value="GENE 11100-RELATED"/>
    <property type="match status" value="1"/>
</dbReference>
<proteinExistence type="predicted"/>
<evidence type="ECO:0000313" key="2">
    <source>
        <dbReference type="EMBL" id="KAK6480686.1"/>
    </source>
</evidence>
<feature type="region of interest" description="Disordered" evidence="1">
    <location>
        <begin position="1"/>
        <end position="58"/>
    </location>
</feature>
<name>A0ABR0Z786_HUSHU</name>
<accession>A0ABR0Z786</accession>
<organism evidence="2 3">
    <name type="scientific">Huso huso</name>
    <name type="common">Beluga</name>
    <name type="synonym">Acipenser huso</name>
    <dbReference type="NCBI Taxonomy" id="61971"/>
    <lineage>
        <taxon>Eukaryota</taxon>
        <taxon>Metazoa</taxon>
        <taxon>Chordata</taxon>
        <taxon>Craniata</taxon>
        <taxon>Vertebrata</taxon>
        <taxon>Euteleostomi</taxon>
        <taxon>Actinopterygii</taxon>
        <taxon>Chondrostei</taxon>
        <taxon>Acipenseriformes</taxon>
        <taxon>Acipenseridae</taxon>
        <taxon>Huso</taxon>
    </lineage>
</organism>
<dbReference type="Proteomes" id="UP001369086">
    <property type="component" value="Unassembled WGS sequence"/>
</dbReference>
<comment type="caution">
    <text evidence="2">The sequence shown here is derived from an EMBL/GenBank/DDBJ whole genome shotgun (WGS) entry which is preliminary data.</text>
</comment>
<gene>
    <name evidence="2" type="ORF">HHUSO_G18463</name>
</gene>